<dbReference type="InterPro" id="IPR039536">
    <property type="entry name" value="TetR_C_Proteobacteria"/>
</dbReference>
<dbReference type="PANTHER" id="PTHR30055">
    <property type="entry name" value="HTH-TYPE TRANSCRIPTIONAL REGULATOR RUTR"/>
    <property type="match status" value="1"/>
</dbReference>
<dbReference type="PANTHER" id="PTHR30055:SF146">
    <property type="entry name" value="HTH-TYPE TRANSCRIPTIONAL DUAL REGULATOR CECR"/>
    <property type="match status" value="1"/>
</dbReference>
<evidence type="ECO:0000256" key="3">
    <source>
        <dbReference type="SAM" id="MobiDB-lite"/>
    </source>
</evidence>
<dbReference type="Gene3D" id="1.10.10.60">
    <property type="entry name" value="Homeodomain-like"/>
    <property type="match status" value="1"/>
</dbReference>
<proteinExistence type="predicted"/>
<dbReference type="RefSeq" id="WP_307278448.1">
    <property type="nucleotide sequence ID" value="NZ_JAUSVX010000011.1"/>
</dbReference>
<evidence type="ECO:0000313" key="6">
    <source>
        <dbReference type="Proteomes" id="UP001242480"/>
    </source>
</evidence>
<feature type="domain" description="HTH tetR-type" evidence="4">
    <location>
        <begin position="27"/>
        <end position="87"/>
    </location>
</feature>
<dbReference type="PRINTS" id="PR00455">
    <property type="entry name" value="HTHTETR"/>
</dbReference>
<feature type="region of interest" description="Disordered" evidence="3">
    <location>
        <begin position="1"/>
        <end position="28"/>
    </location>
</feature>
<evidence type="ECO:0000313" key="5">
    <source>
        <dbReference type="EMBL" id="MDQ0472130.1"/>
    </source>
</evidence>
<dbReference type="InterPro" id="IPR001647">
    <property type="entry name" value="HTH_TetR"/>
</dbReference>
<dbReference type="EMBL" id="JAUSVX010000011">
    <property type="protein sequence ID" value="MDQ0472130.1"/>
    <property type="molecule type" value="Genomic_DNA"/>
</dbReference>
<dbReference type="PROSITE" id="PS50977">
    <property type="entry name" value="HTH_TETR_2"/>
    <property type="match status" value="1"/>
</dbReference>
<keyword evidence="1 2" id="KW-0238">DNA-binding</keyword>
<dbReference type="Gene3D" id="1.10.357.10">
    <property type="entry name" value="Tetracycline Repressor, domain 2"/>
    <property type="match status" value="1"/>
</dbReference>
<dbReference type="SUPFAM" id="SSF46689">
    <property type="entry name" value="Homeodomain-like"/>
    <property type="match status" value="1"/>
</dbReference>
<accession>A0ABU0JCX2</accession>
<feature type="compositionally biased region" description="Pro residues" evidence="3">
    <location>
        <begin position="1"/>
        <end position="12"/>
    </location>
</feature>
<dbReference type="SUPFAM" id="SSF48498">
    <property type="entry name" value="Tetracyclin repressor-like, C-terminal domain"/>
    <property type="match status" value="1"/>
</dbReference>
<keyword evidence="6" id="KW-1185">Reference proteome</keyword>
<reference evidence="5 6" key="1">
    <citation type="submission" date="2023-07" db="EMBL/GenBank/DDBJ databases">
        <title>Genomic Encyclopedia of Type Strains, Phase IV (KMG-IV): sequencing the most valuable type-strain genomes for metagenomic binning, comparative biology and taxonomic classification.</title>
        <authorList>
            <person name="Goeker M."/>
        </authorList>
    </citation>
    <scope>NUCLEOTIDE SEQUENCE [LARGE SCALE GENOMIC DNA]</scope>
    <source>
        <strain evidence="5 6">DSM 19619</strain>
    </source>
</reference>
<feature type="DNA-binding region" description="H-T-H motif" evidence="2">
    <location>
        <begin position="50"/>
        <end position="69"/>
    </location>
</feature>
<sequence>MSAPPPAIPPSSFPRGPGGRPTREEAERRHRALLDAAARLFIANGLDGVSLEAIAEEAGVAKRFVYARYRDKGELFTDAVRRLIEQRLSFIGAYEVGPAAVEQGLLAFAGMLEAAATQPEALALYRLIVTELHRFPALNRLFTDKMRLTVLGSVTRVLDVYRARGELRFDDAALTTELFVTLVVQGARGRALLGTPQTADEKHRRTEAAIRLFLDGCRARG</sequence>
<comment type="caution">
    <text evidence="5">The sequence shown here is derived from an EMBL/GenBank/DDBJ whole genome shotgun (WGS) entry which is preliminary data.</text>
</comment>
<gene>
    <name evidence="5" type="ORF">QO011_005159</name>
</gene>
<dbReference type="InterPro" id="IPR009057">
    <property type="entry name" value="Homeodomain-like_sf"/>
</dbReference>
<dbReference type="Pfam" id="PF00440">
    <property type="entry name" value="TetR_N"/>
    <property type="match status" value="1"/>
</dbReference>
<evidence type="ECO:0000256" key="1">
    <source>
        <dbReference type="ARBA" id="ARBA00023125"/>
    </source>
</evidence>
<dbReference type="InterPro" id="IPR036271">
    <property type="entry name" value="Tet_transcr_reg_TetR-rel_C_sf"/>
</dbReference>
<dbReference type="Pfam" id="PF14246">
    <property type="entry name" value="TetR_C_7"/>
    <property type="match status" value="1"/>
</dbReference>
<dbReference type="Proteomes" id="UP001242480">
    <property type="component" value="Unassembled WGS sequence"/>
</dbReference>
<evidence type="ECO:0000259" key="4">
    <source>
        <dbReference type="PROSITE" id="PS50977"/>
    </source>
</evidence>
<protein>
    <submittedName>
        <fullName evidence="5">AcrR family transcriptional regulator</fullName>
    </submittedName>
</protein>
<dbReference type="InterPro" id="IPR050109">
    <property type="entry name" value="HTH-type_TetR-like_transc_reg"/>
</dbReference>
<organism evidence="5 6">
    <name type="scientific">Labrys wisconsinensis</name>
    <dbReference type="NCBI Taxonomy" id="425677"/>
    <lineage>
        <taxon>Bacteria</taxon>
        <taxon>Pseudomonadati</taxon>
        <taxon>Pseudomonadota</taxon>
        <taxon>Alphaproteobacteria</taxon>
        <taxon>Hyphomicrobiales</taxon>
        <taxon>Xanthobacteraceae</taxon>
        <taxon>Labrys</taxon>
    </lineage>
</organism>
<evidence type="ECO:0000256" key="2">
    <source>
        <dbReference type="PROSITE-ProRule" id="PRU00335"/>
    </source>
</evidence>
<name>A0ABU0JCX2_9HYPH</name>